<dbReference type="OrthoDB" id="9813892at2"/>
<dbReference type="PANTHER" id="PTHR47199">
    <property type="entry name" value="PHOTOSYSTEM II STABILITY/ASSEMBLY FACTOR HCF136, CHLOROPLASTIC"/>
    <property type="match status" value="1"/>
</dbReference>
<dbReference type="InterPro" id="IPR036278">
    <property type="entry name" value="Sialidase_sf"/>
</dbReference>
<evidence type="ECO:0000256" key="2">
    <source>
        <dbReference type="ARBA" id="ARBA00023276"/>
    </source>
</evidence>
<name>A0A2T5J6W0_9SPHI</name>
<dbReference type="Proteomes" id="UP000244168">
    <property type="component" value="Unassembled WGS sequence"/>
</dbReference>
<dbReference type="Pfam" id="PF14870">
    <property type="entry name" value="PSII_BNR"/>
    <property type="match status" value="1"/>
</dbReference>
<accession>A0A2T5J6W0</accession>
<proteinExistence type="predicted"/>
<evidence type="ECO:0000256" key="1">
    <source>
        <dbReference type="ARBA" id="ARBA00022531"/>
    </source>
</evidence>
<dbReference type="Gene3D" id="2.130.10.10">
    <property type="entry name" value="YVTN repeat-like/Quinoprotein amine dehydrogenase"/>
    <property type="match status" value="1"/>
</dbReference>
<reference evidence="4 5" key="1">
    <citation type="submission" date="2018-04" db="EMBL/GenBank/DDBJ databases">
        <title>Genomic Encyclopedia of Archaeal and Bacterial Type Strains, Phase II (KMG-II): from individual species to whole genera.</title>
        <authorList>
            <person name="Goeker M."/>
        </authorList>
    </citation>
    <scope>NUCLEOTIDE SEQUENCE [LARGE SCALE GENOMIC DNA]</scope>
    <source>
        <strain evidence="4 5">DSM 26809</strain>
    </source>
</reference>
<sequence>MPHIAPLIFAAFLFFIGPARAQKVEILDQGKPTSLRGLSVVDDKTAWVSGSKGYIAHTTDGGHTWQWQQVPGYEQADFRDIEAFSDKDAIVMSSGTPALILKTTDGGVTWKLKYRNDDKACFLDAIDFDGPKHGFALGDPINKKFLLLETTDAGESWHPFTNMPAAMDGEAAFAASGTCLRVNKNDIGIVTGGSVARYLSATAPYKKWNAAVLPIKQGKESQGAFSVNLPGFVFVGGDYANSKDTVKNAGHLQIPLNPSAPYGAASIPSGFQSCVEYIGDGANLSTGTSGSNISTDSGQTWRQIDGESFNVCRKSKQGKLVLLAGDKGKIGLLKN</sequence>
<evidence type="ECO:0000313" key="4">
    <source>
        <dbReference type="EMBL" id="PTQ94892.1"/>
    </source>
</evidence>
<comment type="caution">
    <text evidence="4">The sequence shown here is derived from an EMBL/GenBank/DDBJ whole genome shotgun (WGS) entry which is preliminary data.</text>
</comment>
<dbReference type="PANTHER" id="PTHR47199:SF2">
    <property type="entry name" value="PHOTOSYSTEM II STABILITY_ASSEMBLY FACTOR HCF136, CHLOROPLASTIC"/>
    <property type="match status" value="1"/>
</dbReference>
<evidence type="ECO:0000313" key="5">
    <source>
        <dbReference type="Proteomes" id="UP000244168"/>
    </source>
</evidence>
<keyword evidence="2" id="KW-0604">Photosystem II</keyword>
<dbReference type="InterPro" id="IPR028203">
    <property type="entry name" value="PSII_CF48-like_dom"/>
</dbReference>
<dbReference type="InterPro" id="IPR015943">
    <property type="entry name" value="WD40/YVTN_repeat-like_dom_sf"/>
</dbReference>
<dbReference type="RefSeq" id="WP_146166567.1">
    <property type="nucleotide sequence ID" value="NZ_CP160205.1"/>
</dbReference>
<dbReference type="EMBL" id="QAOQ01000006">
    <property type="protein sequence ID" value="PTQ94892.1"/>
    <property type="molecule type" value="Genomic_DNA"/>
</dbReference>
<dbReference type="GO" id="GO:0009523">
    <property type="term" value="C:photosystem II"/>
    <property type="evidence" value="ECO:0007669"/>
    <property type="project" value="UniProtKB-KW"/>
</dbReference>
<dbReference type="SUPFAM" id="SSF50939">
    <property type="entry name" value="Sialidases"/>
    <property type="match status" value="1"/>
</dbReference>
<dbReference type="AlphaFoldDB" id="A0A2T5J6W0"/>
<organism evidence="4 5">
    <name type="scientific">Mucilaginibacter yixingensis</name>
    <dbReference type="NCBI Taxonomy" id="1295612"/>
    <lineage>
        <taxon>Bacteria</taxon>
        <taxon>Pseudomonadati</taxon>
        <taxon>Bacteroidota</taxon>
        <taxon>Sphingobacteriia</taxon>
        <taxon>Sphingobacteriales</taxon>
        <taxon>Sphingobacteriaceae</taxon>
        <taxon>Mucilaginibacter</taxon>
    </lineage>
</organism>
<feature type="domain" description="Photosynthesis system II assembly factor Ycf48/Hcf136-like" evidence="3">
    <location>
        <begin position="37"/>
        <end position="111"/>
    </location>
</feature>
<gene>
    <name evidence="4" type="ORF">C8P68_106104</name>
</gene>
<dbReference type="GO" id="GO:0015979">
    <property type="term" value="P:photosynthesis"/>
    <property type="evidence" value="ECO:0007669"/>
    <property type="project" value="UniProtKB-KW"/>
</dbReference>
<protein>
    <submittedName>
        <fullName evidence="4">Photosystem II stability/assembly factor-like uncharacterized protein</fullName>
    </submittedName>
</protein>
<keyword evidence="1" id="KW-0602">Photosynthesis</keyword>
<evidence type="ECO:0000259" key="3">
    <source>
        <dbReference type="Pfam" id="PF14870"/>
    </source>
</evidence>
<keyword evidence="5" id="KW-1185">Reference proteome</keyword>